<dbReference type="Proteomes" id="UP000499080">
    <property type="component" value="Unassembled WGS sequence"/>
</dbReference>
<reference evidence="3 4" key="1">
    <citation type="journal article" date="2019" name="Sci. Rep.">
        <title>Orb-weaving spider Araneus ventricosus genome elucidates the spidroin gene catalogue.</title>
        <authorList>
            <person name="Kono N."/>
            <person name="Nakamura H."/>
            <person name="Ohtoshi R."/>
            <person name="Moran D.A.P."/>
            <person name="Shinohara A."/>
            <person name="Yoshida Y."/>
            <person name="Fujiwara M."/>
            <person name="Mori M."/>
            <person name="Tomita M."/>
            <person name="Arakawa K."/>
        </authorList>
    </citation>
    <scope>NUCLEOTIDE SEQUENCE [LARGE SCALE GENOMIC DNA]</scope>
</reference>
<protein>
    <recommendedName>
        <fullName evidence="5">HAT C-terminal dimerisation domain-containing protein</fullName>
    </recommendedName>
</protein>
<dbReference type="PANTHER" id="PTHR37162">
    <property type="entry name" value="HAT FAMILY DIMERISATION DOMAINCONTAINING PROTEIN-RELATED"/>
    <property type="match status" value="1"/>
</dbReference>
<accession>A0A4Y2B491</accession>
<feature type="coiled-coil region" evidence="1">
    <location>
        <begin position="720"/>
        <end position="772"/>
    </location>
</feature>
<feature type="compositionally biased region" description="Polar residues" evidence="2">
    <location>
        <begin position="106"/>
        <end position="128"/>
    </location>
</feature>
<dbReference type="OrthoDB" id="7697627at2759"/>
<dbReference type="PANTHER" id="PTHR37162:SF11">
    <property type="match status" value="1"/>
</dbReference>
<evidence type="ECO:0000313" key="4">
    <source>
        <dbReference type="Proteomes" id="UP000499080"/>
    </source>
</evidence>
<gene>
    <name evidence="3" type="ORF">AVEN_89141_1</name>
</gene>
<dbReference type="AlphaFoldDB" id="A0A4Y2B491"/>
<evidence type="ECO:0000256" key="1">
    <source>
        <dbReference type="SAM" id="Coils"/>
    </source>
</evidence>
<sequence>MVYLHGFRAPGKSDLCTFEEMAPTKFTKFNLRWLDKAAFPQFAGWLSTVKDDIRSAHCIACKSTFSLSNMGIGAIKCHARGSEHKNILKQQPSQSLMSSFFISQCGTSKPGDSTESANSGETAQPESFSNKKDKEQTIQLVTTNDETLKAEILWAMTVVEKKLSLNSCSNISKIFKCMFSDSTLAQQFQLGKDKVSYIIHYGISHYFHETLLDTLKNCSDITICFDESLNKVAQKEQMDLIARFWMEGNVCTRYYGSVFLGRATAQDLLDNFLKALSDIPLSKILHVSMDGPNVNLSFLNKLEEHINNEYPDGKHLIKMGTCGLHVIHGAMKAGLKSVDWDIFAILRNLYYLFKDSPARRADFTRITGCSIFPKKFCAVRWLENSDCIARAIEIVEPVMKYLSQLKHTDSKLKASLKTSMKDPFIKCKLAFVRSLSLQCETFLTNFQSEKVCVPYLYAELSQLLGGIIKKFIKPEKFVEGSALLKLDLNSKDSLLEAKSIDIGFGAKKYLKELKIADKTKLFFFLDCQKILQNLAQKIIDKSPLKYKLVRGLSSLHPSVMLNNSSIGLTRFNIVLEVLHNANRITDTVAERAKDQYLSFCSVVKERYQDEFENFLSDECNLELDNFYYGLLSKEKKWEDLWQVVKLCFIFSHGNASVERGFSVNKTMLVENLKEQSLINQRRAYDGIKSLGGVENVSITKRMLLAVRGVRHRYRADLMRKKEYLDKKTSKTQEKRKLENELQQLYNRKKKIRLEKEKEETEFEEKIQILEERRKSLL</sequence>
<dbReference type="EMBL" id="BGPR01000046">
    <property type="protein sequence ID" value="GBL86106.1"/>
    <property type="molecule type" value="Genomic_DNA"/>
</dbReference>
<evidence type="ECO:0000313" key="3">
    <source>
        <dbReference type="EMBL" id="GBL86106.1"/>
    </source>
</evidence>
<feature type="region of interest" description="Disordered" evidence="2">
    <location>
        <begin position="106"/>
        <end position="135"/>
    </location>
</feature>
<evidence type="ECO:0000256" key="2">
    <source>
        <dbReference type="SAM" id="MobiDB-lite"/>
    </source>
</evidence>
<comment type="caution">
    <text evidence="3">The sequence shown here is derived from an EMBL/GenBank/DDBJ whole genome shotgun (WGS) entry which is preliminary data.</text>
</comment>
<keyword evidence="4" id="KW-1185">Reference proteome</keyword>
<organism evidence="3 4">
    <name type="scientific">Araneus ventricosus</name>
    <name type="common">Orbweaver spider</name>
    <name type="synonym">Epeira ventricosa</name>
    <dbReference type="NCBI Taxonomy" id="182803"/>
    <lineage>
        <taxon>Eukaryota</taxon>
        <taxon>Metazoa</taxon>
        <taxon>Ecdysozoa</taxon>
        <taxon>Arthropoda</taxon>
        <taxon>Chelicerata</taxon>
        <taxon>Arachnida</taxon>
        <taxon>Araneae</taxon>
        <taxon>Araneomorphae</taxon>
        <taxon>Entelegynae</taxon>
        <taxon>Araneoidea</taxon>
        <taxon>Araneidae</taxon>
        <taxon>Araneus</taxon>
    </lineage>
</organism>
<name>A0A4Y2B491_ARAVE</name>
<proteinExistence type="predicted"/>
<evidence type="ECO:0008006" key="5">
    <source>
        <dbReference type="Google" id="ProtNLM"/>
    </source>
</evidence>
<keyword evidence="1" id="KW-0175">Coiled coil</keyword>